<dbReference type="GO" id="GO:0005576">
    <property type="term" value="C:extracellular region"/>
    <property type="evidence" value="ECO:0007669"/>
    <property type="project" value="UniProtKB-SubCell"/>
</dbReference>
<dbReference type="PATRIC" id="fig|56110.3.peg.636"/>
<evidence type="ECO:0000256" key="1">
    <source>
        <dbReference type="ARBA" id="ARBA00004613"/>
    </source>
</evidence>
<gene>
    <name evidence="3" type="ORF">Oscil6304_0530</name>
</gene>
<keyword evidence="2" id="KW-0964">Secreted</keyword>
<dbReference type="Gene3D" id="2.150.10.10">
    <property type="entry name" value="Serralysin-like metalloprotease, C-terminal"/>
    <property type="match status" value="2"/>
</dbReference>
<proteinExistence type="predicted"/>
<dbReference type="PANTHER" id="PTHR38340">
    <property type="entry name" value="S-LAYER PROTEIN"/>
    <property type="match status" value="1"/>
</dbReference>
<dbReference type="AlphaFoldDB" id="K9TDU5"/>
<dbReference type="GO" id="GO:0005509">
    <property type="term" value="F:calcium ion binding"/>
    <property type="evidence" value="ECO:0007669"/>
    <property type="project" value="InterPro"/>
</dbReference>
<organism evidence="3 4">
    <name type="scientific">Oscillatoria acuminata PCC 6304</name>
    <dbReference type="NCBI Taxonomy" id="56110"/>
    <lineage>
        <taxon>Bacteria</taxon>
        <taxon>Bacillati</taxon>
        <taxon>Cyanobacteriota</taxon>
        <taxon>Cyanophyceae</taxon>
        <taxon>Oscillatoriophycideae</taxon>
        <taxon>Oscillatoriales</taxon>
        <taxon>Oscillatoriaceae</taxon>
        <taxon>Oscillatoria</taxon>
    </lineage>
</organism>
<evidence type="ECO:0000256" key="2">
    <source>
        <dbReference type="ARBA" id="ARBA00022525"/>
    </source>
</evidence>
<dbReference type="HOGENOM" id="CLU_383885_0_0_3"/>
<comment type="subcellular location">
    <subcellularLocation>
        <location evidence="1">Secreted</location>
    </subcellularLocation>
</comment>
<reference evidence="3 4" key="1">
    <citation type="submission" date="2012-06" db="EMBL/GenBank/DDBJ databases">
        <title>Finished chromosome of genome of Oscillatoria acuminata PCC 6304.</title>
        <authorList>
            <consortium name="US DOE Joint Genome Institute"/>
            <person name="Gugger M."/>
            <person name="Coursin T."/>
            <person name="Rippka R."/>
            <person name="Tandeau De Marsac N."/>
            <person name="Huntemann M."/>
            <person name="Wei C.-L."/>
            <person name="Han J."/>
            <person name="Detter J.C."/>
            <person name="Han C."/>
            <person name="Tapia R."/>
            <person name="Davenport K."/>
            <person name="Daligault H."/>
            <person name="Erkkila T."/>
            <person name="Gu W."/>
            <person name="Munk A.C.C."/>
            <person name="Teshima H."/>
            <person name="Xu Y."/>
            <person name="Chain P."/>
            <person name="Chen A."/>
            <person name="Krypides N."/>
            <person name="Mavromatis K."/>
            <person name="Markowitz V."/>
            <person name="Szeto E."/>
            <person name="Ivanova N."/>
            <person name="Mikhailova N."/>
            <person name="Ovchinnikova G."/>
            <person name="Pagani I."/>
            <person name="Pati A."/>
            <person name="Goodwin L."/>
            <person name="Peters L."/>
            <person name="Pitluck S."/>
            <person name="Woyke T."/>
            <person name="Kerfeld C."/>
        </authorList>
    </citation>
    <scope>NUCLEOTIDE SEQUENCE [LARGE SCALE GENOMIC DNA]</scope>
    <source>
        <strain evidence="3 4">PCC 6304</strain>
    </source>
</reference>
<dbReference type="InterPro" id="IPR011049">
    <property type="entry name" value="Serralysin-like_metalloprot_C"/>
</dbReference>
<dbReference type="Proteomes" id="UP000010367">
    <property type="component" value="Chromosome"/>
</dbReference>
<keyword evidence="4" id="KW-1185">Reference proteome</keyword>
<dbReference type="RefSeq" id="WP_015146926.1">
    <property type="nucleotide sequence ID" value="NC_019693.1"/>
</dbReference>
<dbReference type="PANTHER" id="PTHR38340:SF1">
    <property type="entry name" value="S-LAYER PROTEIN"/>
    <property type="match status" value="1"/>
</dbReference>
<protein>
    <submittedName>
        <fullName evidence="3">Putative calcium-binding protein</fullName>
    </submittedName>
</protein>
<dbReference type="InterPro" id="IPR050557">
    <property type="entry name" value="RTX_toxin/Mannuronan_C5-epim"/>
</dbReference>
<dbReference type="OrthoDB" id="437361at2"/>
<dbReference type="SUPFAM" id="SSF51120">
    <property type="entry name" value="beta-Roll"/>
    <property type="match status" value="3"/>
</dbReference>
<dbReference type="InterPro" id="IPR001343">
    <property type="entry name" value="Hemolysn_Ca-bd"/>
</dbReference>
<evidence type="ECO:0000313" key="3">
    <source>
        <dbReference type="EMBL" id="AFY80276.1"/>
    </source>
</evidence>
<dbReference type="InParanoid" id="K9TDU5"/>
<name>K9TDU5_9CYAN</name>
<dbReference type="STRING" id="56110.Oscil6304_0530"/>
<accession>K9TDU5</accession>
<dbReference type="KEGG" id="oac:Oscil6304_0530"/>
<sequence>MVRILDTNPLNPNDTLDLFSFGLGADTVLGLTGSDFITTDTVGGSLIFGNTENDSLTSSSSGDTLYGGQDDDFLVSKGGGSVFFGDLGQDRYEARGSLGRDTVYGGTNNQSENQVEDGDDIFNFGNGLGGNLAFGNGGDDFISGSGLGSDTLYGGVGDDTIQVIEIAGSGSGAGGGGAAFVPDTIGGIGFIPPFLFGGGSGAGATAGLGVGVVIEDGVPVPRNPGRNYLSGDKGNDVIFGIGDRDSLYGGEGNDSLFMLSAKATTELGLADEGVNTVEGARRALAGFPRNNWLNGGTGNDYIYSYGGDRGRQTMWGAEGDDSLFNRGSQVLVFGNIGADYLETTGFSRSTLYGGQDNDTIVSGLTVDPATGLFIEPAPDGTIPSGGGTNLLYGDKGNDTILSVGVRDTLIGGNIEDNDSIAGNNLDYLSLGGASSIGFGNQGNDTLIGAADFVSLYGGQDNDYMTASGSNSYLSGDKGNDTLILGEDATNSTLMGGPGNDSLYARDGGGGNLLMAGDEGNFNVLVAGANTDTLMGGTGNDFLVGSDEGDTLRADTTGVDTLEGFWGADSLIGTVGAADAFLFSSILDARKDVPEGTTDPTAGTATTGDTITTFESGRDKIYLNLAGFGLDSEAIAGLRTNIDFFSTNKATDYAGSFETLGSANNSAIVFDAKDQGGFLLWDRLGGGTDTDRANTADMVTIAVIQTGQITRNDIFLF</sequence>
<dbReference type="EMBL" id="CP003607">
    <property type="protein sequence ID" value="AFY80276.1"/>
    <property type="molecule type" value="Genomic_DNA"/>
</dbReference>
<evidence type="ECO:0000313" key="4">
    <source>
        <dbReference type="Proteomes" id="UP000010367"/>
    </source>
</evidence>
<dbReference type="Pfam" id="PF00353">
    <property type="entry name" value="HemolysinCabind"/>
    <property type="match status" value="9"/>
</dbReference>
<dbReference type="eggNOG" id="COG2931">
    <property type="taxonomic scope" value="Bacteria"/>
</dbReference>
<dbReference type="Gene3D" id="2.160.20.160">
    <property type="match status" value="1"/>
</dbReference>
<dbReference type="PRINTS" id="PR00313">
    <property type="entry name" value="CABNDNGRPT"/>
</dbReference>